<dbReference type="GO" id="GO:0005737">
    <property type="term" value="C:cytoplasm"/>
    <property type="evidence" value="ECO:0007669"/>
    <property type="project" value="TreeGrafter"/>
</dbReference>
<evidence type="ECO:0000256" key="1">
    <source>
        <dbReference type="ARBA" id="ARBA00005077"/>
    </source>
</evidence>
<keyword evidence="4" id="KW-0067">ATP-binding</keyword>
<keyword evidence="2 6" id="KW-0436">Ligase</keyword>
<keyword evidence="3" id="KW-0547">Nucleotide-binding</keyword>
<evidence type="ECO:0000256" key="4">
    <source>
        <dbReference type="ARBA" id="ARBA00022840"/>
    </source>
</evidence>
<gene>
    <name evidence="6" type="ORF">BN7_6599</name>
</gene>
<name>K0KY38_WICCF</name>
<comment type="caution">
    <text evidence="6">The sequence shown here is derived from an EMBL/GenBank/DDBJ whole genome shotgun (WGS) entry which is preliminary data.</text>
</comment>
<evidence type="ECO:0000256" key="2">
    <source>
        <dbReference type="ARBA" id="ARBA00022598"/>
    </source>
</evidence>
<proteinExistence type="predicted"/>
<accession>K0KY38</accession>
<evidence type="ECO:0000313" key="6">
    <source>
        <dbReference type="EMBL" id="CCH46992.1"/>
    </source>
</evidence>
<evidence type="ECO:0000259" key="5">
    <source>
        <dbReference type="SMART" id="SM01096"/>
    </source>
</evidence>
<evidence type="ECO:0000313" key="7">
    <source>
        <dbReference type="Proteomes" id="UP000009328"/>
    </source>
</evidence>
<dbReference type="SMART" id="SM01096">
    <property type="entry name" value="CPSase_L_D3"/>
    <property type="match status" value="1"/>
</dbReference>
<dbReference type="STRING" id="1206466.K0KY38"/>
<reference evidence="6 7" key="1">
    <citation type="journal article" date="2012" name="Eukaryot. Cell">
        <title>Draft genome sequence of Wickerhamomyces ciferrii NRRL Y-1031 F-60-10.</title>
        <authorList>
            <person name="Schneider J."/>
            <person name="Andrea H."/>
            <person name="Blom J."/>
            <person name="Jaenicke S."/>
            <person name="Ruckert C."/>
            <person name="Schorsch C."/>
            <person name="Szczepanowski R."/>
            <person name="Farwick M."/>
            <person name="Goesmann A."/>
            <person name="Puhler A."/>
            <person name="Schaffer S."/>
            <person name="Tauch A."/>
            <person name="Kohler T."/>
            <person name="Brinkrolf K."/>
        </authorList>
    </citation>
    <scope>NUCLEOTIDE SEQUENCE [LARGE SCALE GENOMIC DNA]</scope>
    <source>
        <strain evidence="7">ATCC 14091 / BCRC 22168 / CBS 111 / JCM 3599 / NBRC 0793 / NRRL Y-1031 F-60-10</strain>
    </source>
</reference>
<dbReference type="GO" id="GO:0005524">
    <property type="term" value="F:ATP binding"/>
    <property type="evidence" value="ECO:0007669"/>
    <property type="project" value="UniProtKB-KW"/>
</dbReference>
<dbReference type="SUPFAM" id="SSF48108">
    <property type="entry name" value="Carbamoyl phosphate synthetase, large subunit connection domain"/>
    <property type="match status" value="1"/>
</dbReference>
<dbReference type="InterPro" id="IPR005480">
    <property type="entry name" value="CPSase_lsu_oligo"/>
</dbReference>
<dbReference type="HOGENOM" id="CLU_1826812_0_0_1"/>
<dbReference type="InParanoid" id="K0KY38"/>
<dbReference type="Proteomes" id="UP000009328">
    <property type="component" value="Unassembled WGS sequence"/>
</dbReference>
<feature type="domain" description="Carbamoyl-phosphate synthetase large subunit oligomerisation" evidence="5">
    <location>
        <begin position="63"/>
        <end position="141"/>
    </location>
</feature>
<comment type="pathway">
    <text evidence="1">Amino-acid biosynthesis; L-arginine biosynthesis; carbamoyl phosphate from bicarbonate: step 1/1.</text>
</comment>
<dbReference type="AlphaFoldDB" id="K0KY38"/>
<dbReference type="eggNOG" id="KOG0370">
    <property type="taxonomic scope" value="Eukaryota"/>
</dbReference>
<evidence type="ECO:0000256" key="3">
    <source>
        <dbReference type="ARBA" id="ARBA00022741"/>
    </source>
</evidence>
<sequence>MATKTPRCDLSNFQYVKRDFGSSVKSIGEIMAIGRNFGESFQKAISQIVTPFVWFQGGEFENSSEELAEPIDLHCPAVVQKFELEGSLFALNRYVISRAKKLWLSDEQIALAAGSTGLEVRVKRRNFDFIQFLKKVDTLAT</sequence>
<dbReference type="PANTHER" id="PTHR11405:SF53">
    <property type="entry name" value="CARBAMOYL-PHOSPHATE SYNTHASE [AMMONIA], MITOCHONDRIAL"/>
    <property type="match status" value="1"/>
</dbReference>
<protein>
    <submittedName>
        <fullName evidence="6">Carbamoyl-phosphate synthase pyrimidine-specific large chain</fullName>
        <ecNumber evidence="6">6.3.5.5</ecNumber>
    </submittedName>
</protein>
<dbReference type="EC" id="6.3.5.5" evidence="6"/>
<dbReference type="Gene3D" id="3.30.470.20">
    <property type="entry name" value="ATP-grasp fold, B domain"/>
    <property type="match status" value="1"/>
</dbReference>
<organism evidence="6 7">
    <name type="scientific">Wickerhamomyces ciferrii (strain ATCC 14091 / BCRC 22168 / CBS 111 / JCM 3599 / NBRC 0793 / NRRL Y-1031 F-60-10)</name>
    <name type="common">Yeast</name>
    <name type="synonym">Pichia ciferrii</name>
    <dbReference type="NCBI Taxonomy" id="1206466"/>
    <lineage>
        <taxon>Eukaryota</taxon>
        <taxon>Fungi</taxon>
        <taxon>Dikarya</taxon>
        <taxon>Ascomycota</taxon>
        <taxon>Saccharomycotina</taxon>
        <taxon>Saccharomycetes</taxon>
        <taxon>Phaffomycetales</taxon>
        <taxon>Wickerhamomycetaceae</taxon>
        <taxon>Wickerhamomyces</taxon>
    </lineage>
</organism>
<keyword evidence="7" id="KW-1185">Reference proteome</keyword>
<dbReference type="GO" id="GO:0004088">
    <property type="term" value="F:carbamoyl-phosphate synthase (glutamine-hydrolyzing) activity"/>
    <property type="evidence" value="ECO:0007669"/>
    <property type="project" value="UniProtKB-EC"/>
</dbReference>
<dbReference type="EMBL" id="CAIF01000293">
    <property type="protein sequence ID" value="CCH46992.1"/>
    <property type="molecule type" value="Genomic_DNA"/>
</dbReference>
<dbReference type="InterPro" id="IPR036897">
    <property type="entry name" value="CarbamoylP_synth_lsu_oligo_sf"/>
</dbReference>
<dbReference type="SUPFAM" id="SSF56059">
    <property type="entry name" value="Glutathione synthetase ATP-binding domain-like"/>
    <property type="match status" value="1"/>
</dbReference>
<dbReference type="PANTHER" id="PTHR11405">
    <property type="entry name" value="CARBAMOYLTRANSFERASE FAMILY MEMBER"/>
    <property type="match status" value="1"/>
</dbReference>